<evidence type="ECO:0000256" key="2">
    <source>
        <dbReference type="SAM" id="Phobius"/>
    </source>
</evidence>
<evidence type="ECO:0000313" key="3">
    <source>
        <dbReference type="EMBL" id="OAQ36350.1"/>
    </source>
</evidence>
<keyword evidence="2" id="KW-0812">Transmembrane</keyword>
<dbReference type="Proteomes" id="UP000078512">
    <property type="component" value="Unassembled WGS sequence"/>
</dbReference>
<accession>A0A197KFP5</accession>
<protein>
    <recommendedName>
        <fullName evidence="5">Galactose oxidase</fullName>
    </recommendedName>
</protein>
<evidence type="ECO:0000313" key="4">
    <source>
        <dbReference type="Proteomes" id="UP000078512"/>
    </source>
</evidence>
<feature type="region of interest" description="Disordered" evidence="1">
    <location>
        <begin position="369"/>
        <end position="425"/>
    </location>
</feature>
<evidence type="ECO:0000256" key="1">
    <source>
        <dbReference type="SAM" id="MobiDB-lite"/>
    </source>
</evidence>
<feature type="compositionally biased region" description="Low complexity" evidence="1">
    <location>
        <begin position="317"/>
        <end position="338"/>
    </location>
</feature>
<evidence type="ECO:0008006" key="5">
    <source>
        <dbReference type="Google" id="ProtNLM"/>
    </source>
</evidence>
<dbReference type="OrthoDB" id="432528at2759"/>
<feature type="region of interest" description="Disordered" evidence="1">
    <location>
        <begin position="530"/>
        <end position="562"/>
    </location>
</feature>
<reference evidence="3 4" key="1">
    <citation type="submission" date="2016-05" db="EMBL/GenBank/DDBJ databases">
        <title>Genome sequencing reveals origins of a unique bacterial endosymbiosis in the earliest lineages of terrestrial Fungi.</title>
        <authorList>
            <consortium name="DOE Joint Genome Institute"/>
            <person name="Uehling J."/>
            <person name="Gryganskyi A."/>
            <person name="Hameed K."/>
            <person name="Tschaplinski T."/>
            <person name="Misztal P."/>
            <person name="Wu S."/>
            <person name="Desiro A."/>
            <person name="Vande Pol N."/>
            <person name="Du Z.-Y."/>
            <person name="Zienkiewicz A."/>
            <person name="Zienkiewicz K."/>
            <person name="Morin E."/>
            <person name="Tisserant E."/>
            <person name="Splivallo R."/>
            <person name="Hainaut M."/>
            <person name="Henrissat B."/>
            <person name="Ohm R."/>
            <person name="Kuo A."/>
            <person name="Yan J."/>
            <person name="Lipzen A."/>
            <person name="Nolan M."/>
            <person name="Labutti K."/>
            <person name="Barry K."/>
            <person name="Goldstein A."/>
            <person name="Labbe J."/>
            <person name="Schadt C."/>
            <person name="Tuskan G."/>
            <person name="Grigoriev I."/>
            <person name="Martin F."/>
            <person name="Vilgalys R."/>
            <person name="Bonito G."/>
        </authorList>
    </citation>
    <scope>NUCLEOTIDE SEQUENCE [LARGE SCALE GENOMIC DNA]</scope>
    <source>
        <strain evidence="3 4">AG-77</strain>
    </source>
</reference>
<sequence length="604" mass="65927">MGFATVNESTFYVHGGFTYRAQSQGTGSPDVITNQMFALDLTVPWNSARPAWSNVNSTNSPTIAWHSLSATKDQQQLFLWDSPSGGVFSAFNIQTATWTQNYTALNGRKTNGLRSAVNQVTGMIIVPSALYEGAQMFETLPPITTTAPSYSSLTMPAEIVGLTHYTFVWSSLRSAMMLYGGHSNTTQPNPVLRQFDNGQWTNVTTSGPSPGDVSSHCMIPAYNGARMVVFGGCDVGVHSNSNIFILDVQTMSWTQGTSAPETEARCNMACTVRGDYFIVWGVDNRAPLIYNIREDKWVNQFSPILPTDGPPTPRQPTTPGSNPEPTNPTPNTFPSSSSNTAAIGGGVAGGVFILGLLMFLFYRRRRQGNSKSGYVSDSSETPLDGSAHRAPPSTTREDIKSPLYLPNQPWSVSSPPPLQPRPVSNQHEYIGMEPIVQAEPLASPSNHSGQRDSSLFRSPQVQNIYADVESIDGKEPFAYDEDIYKDNNHRNSALFGPRNPQVYTPTATKKPHDPQYQPMSPTAIGQEFMASPQRSNDPQGDGTSIPVVGSGAGGGDDSGMEGLDLRQQIAYIQAQNQDIERMRMEQQEMLRKLQDRLDSQGKST</sequence>
<keyword evidence="2" id="KW-0472">Membrane</keyword>
<proteinExistence type="predicted"/>
<dbReference type="AlphaFoldDB" id="A0A197KFP5"/>
<dbReference type="Pfam" id="PF24681">
    <property type="entry name" value="Kelch_KLHDC2_KLHL20_DRC7"/>
    <property type="match status" value="1"/>
</dbReference>
<dbReference type="InterPro" id="IPR011043">
    <property type="entry name" value="Gal_Oxase/kelch_b-propeller"/>
</dbReference>
<dbReference type="EMBL" id="KV442012">
    <property type="protein sequence ID" value="OAQ36350.1"/>
    <property type="molecule type" value="Genomic_DNA"/>
</dbReference>
<keyword evidence="4" id="KW-1185">Reference proteome</keyword>
<gene>
    <name evidence="3" type="ORF">K457DRAFT_120455</name>
</gene>
<feature type="region of interest" description="Disordered" evidence="1">
    <location>
        <begin position="301"/>
        <end position="338"/>
    </location>
</feature>
<name>A0A197KFP5_9FUNG</name>
<dbReference type="InterPro" id="IPR015915">
    <property type="entry name" value="Kelch-typ_b-propeller"/>
</dbReference>
<dbReference type="SUPFAM" id="SSF50965">
    <property type="entry name" value="Galactose oxidase, central domain"/>
    <property type="match status" value="1"/>
</dbReference>
<feature type="compositionally biased region" description="Polar residues" evidence="1">
    <location>
        <begin position="532"/>
        <end position="542"/>
    </location>
</feature>
<feature type="transmembrane region" description="Helical" evidence="2">
    <location>
        <begin position="341"/>
        <end position="362"/>
    </location>
</feature>
<organism evidence="3 4">
    <name type="scientific">Linnemannia elongata AG-77</name>
    <dbReference type="NCBI Taxonomy" id="1314771"/>
    <lineage>
        <taxon>Eukaryota</taxon>
        <taxon>Fungi</taxon>
        <taxon>Fungi incertae sedis</taxon>
        <taxon>Mucoromycota</taxon>
        <taxon>Mortierellomycotina</taxon>
        <taxon>Mortierellomycetes</taxon>
        <taxon>Mortierellales</taxon>
        <taxon>Mortierellaceae</taxon>
        <taxon>Linnemannia</taxon>
    </lineage>
</organism>
<keyword evidence="2" id="KW-1133">Transmembrane helix</keyword>
<dbReference type="Gene3D" id="2.120.10.80">
    <property type="entry name" value="Kelch-type beta propeller"/>
    <property type="match status" value="1"/>
</dbReference>
<feature type="compositionally biased region" description="Polar residues" evidence="1">
    <location>
        <begin position="369"/>
        <end position="381"/>
    </location>
</feature>